<dbReference type="AlphaFoldDB" id="A0A2K0UTY5"/>
<evidence type="ECO:0000313" key="1">
    <source>
        <dbReference type="EMBL" id="PNP61231.1"/>
    </source>
</evidence>
<keyword evidence="2" id="KW-1185">Reference proteome</keyword>
<name>A0A2K0UTY5_GIBNY</name>
<gene>
    <name evidence="1" type="ORF">FNYG_14035</name>
</gene>
<reference evidence="1 2" key="1">
    <citation type="submission" date="2017-06" db="EMBL/GenBank/DDBJ databases">
        <title>Genome of Fusarium nygamai isolate CS10214.</title>
        <authorList>
            <person name="Gardiner D.M."/>
            <person name="Obanor F."/>
            <person name="Kazan K."/>
        </authorList>
    </citation>
    <scope>NUCLEOTIDE SEQUENCE [LARGE SCALE GENOMIC DNA]</scope>
    <source>
        <strain evidence="1 2">CS10214</strain>
    </source>
</reference>
<dbReference type="Proteomes" id="UP000236664">
    <property type="component" value="Unassembled WGS sequence"/>
</dbReference>
<proteinExistence type="predicted"/>
<protein>
    <submittedName>
        <fullName evidence="1">Uncharacterized protein</fullName>
    </submittedName>
</protein>
<organism evidence="1 2">
    <name type="scientific">Gibberella nygamai</name>
    <name type="common">Bean root rot disease fungus</name>
    <name type="synonym">Fusarium nygamai</name>
    <dbReference type="NCBI Taxonomy" id="42673"/>
    <lineage>
        <taxon>Eukaryota</taxon>
        <taxon>Fungi</taxon>
        <taxon>Dikarya</taxon>
        <taxon>Ascomycota</taxon>
        <taxon>Pezizomycotina</taxon>
        <taxon>Sordariomycetes</taxon>
        <taxon>Hypocreomycetidae</taxon>
        <taxon>Hypocreales</taxon>
        <taxon>Nectriaceae</taxon>
        <taxon>Fusarium</taxon>
        <taxon>Fusarium fujikuroi species complex</taxon>
    </lineage>
</organism>
<dbReference type="EMBL" id="MTQA01000309">
    <property type="protein sequence ID" value="PNP61231.1"/>
    <property type="molecule type" value="Genomic_DNA"/>
</dbReference>
<accession>A0A2K0UTY5</accession>
<evidence type="ECO:0000313" key="2">
    <source>
        <dbReference type="Proteomes" id="UP000236664"/>
    </source>
</evidence>
<dbReference type="STRING" id="42673.A0A2K0UTY5"/>
<sequence>MRQLQRLVLDYTTSYDPRFYNFILNGAVLHVFHATLQSKDTLGWRFNVALCMGWMKEIFIRFPVIGKVAQAYMAIGMGSGMISNKEAREFMQDLQRRGQHKDMGDITALCIVDFEVAMTSKHDGRAQEVAQTFEELAFFDEFIIT</sequence>
<dbReference type="OrthoDB" id="10261408at2759"/>
<comment type="caution">
    <text evidence="1">The sequence shown here is derived from an EMBL/GenBank/DDBJ whole genome shotgun (WGS) entry which is preliminary data.</text>
</comment>